<dbReference type="InterPro" id="IPR050873">
    <property type="entry name" value="V-ATPase_V0D/AC39_subunit"/>
</dbReference>
<dbReference type="InterPro" id="IPR002843">
    <property type="entry name" value="ATPase_V0-cplx_csu/dsu"/>
</dbReference>
<accession>A0A9D1NSZ3</accession>
<proteinExistence type="predicted"/>
<dbReference type="InterPro" id="IPR044911">
    <property type="entry name" value="V-type_ATPase_csu/dsu_dom_3"/>
</dbReference>
<dbReference type="EMBL" id="DVON01000099">
    <property type="protein sequence ID" value="HIV12409.1"/>
    <property type="molecule type" value="Genomic_DNA"/>
</dbReference>
<name>A0A9D1NSZ3_9FIRM</name>
<gene>
    <name evidence="3" type="ORF">IAA63_04620</name>
</gene>
<evidence type="ECO:0000256" key="2">
    <source>
        <dbReference type="ARBA" id="ARBA00023065"/>
    </source>
</evidence>
<reference evidence="3" key="1">
    <citation type="submission" date="2020-10" db="EMBL/GenBank/DDBJ databases">
        <authorList>
            <person name="Gilroy R."/>
        </authorList>
    </citation>
    <scope>NUCLEOTIDE SEQUENCE</scope>
    <source>
        <strain evidence="3">ChiBcec2-4451</strain>
    </source>
</reference>
<dbReference type="Gene3D" id="1.10.132.50">
    <property type="entry name" value="ATP synthase (C/AC39) subunit, domain 3"/>
    <property type="match status" value="3"/>
</dbReference>
<dbReference type="PANTHER" id="PTHR38682:SF1">
    <property type="entry name" value="V-TYPE ATP SYNTHASE SUBUNIT C"/>
    <property type="match status" value="1"/>
</dbReference>
<dbReference type="SUPFAM" id="SSF103486">
    <property type="entry name" value="V-type ATP synthase subunit C"/>
    <property type="match status" value="1"/>
</dbReference>
<sequence length="346" mass="40809">MGNLMSYSGLATKIRAMQSRLLTDAQYRELAEQKSVPQAVAWLKQRPAYEHTWASLSDAELHRGRIEQLLVNSIYEDFAKLYRFANVGQRKFLSLYFRRYEVSIMKDCLNKIFDHRDVDLDLSLFKPFFDKHSQLDISRLTASASIEEFVQNLKGTDYYAPLASLANLKEPTLFDYEMTLDLYYFHTLWKTKDKILKKRDLEEITRACGSNFDLLNLQWIYRSKKYYHMASADIYALLIPVNYKLSRRETAALVEAENMSLFESLLAQTYYGRRFARLGTDTLEEMYSWIMKHILLQETRKDPYSVACIYCYLYLKEHETDRLTTLLECVRYGISPDETMQYISKS</sequence>
<protein>
    <submittedName>
        <fullName evidence="3">V-type ATPase subunit</fullName>
    </submittedName>
</protein>
<keyword evidence="1" id="KW-0813">Transport</keyword>
<dbReference type="GO" id="GO:0046961">
    <property type="term" value="F:proton-transporting ATPase activity, rotational mechanism"/>
    <property type="evidence" value="ECO:0007669"/>
    <property type="project" value="InterPro"/>
</dbReference>
<reference evidence="3" key="2">
    <citation type="journal article" date="2021" name="PeerJ">
        <title>Extensive microbial diversity within the chicken gut microbiome revealed by metagenomics and culture.</title>
        <authorList>
            <person name="Gilroy R."/>
            <person name="Ravi A."/>
            <person name="Getino M."/>
            <person name="Pursley I."/>
            <person name="Horton D.L."/>
            <person name="Alikhan N.F."/>
            <person name="Baker D."/>
            <person name="Gharbi K."/>
            <person name="Hall N."/>
            <person name="Watson M."/>
            <person name="Adriaenssens E.M."/>
            <person name="Foster-Nyarko E."/>
            <person name="Jarju S."/>
            <person name="Secka A."/>
            <person name="Antonio M."/>
            <person name="Oren A."/>
            <person name="Chaudhuri R.R."/>
            <person name="La Ragione R."/>
            <person name="Hildebrand F."/>
            <person name="Pallen M.J."/>
        </authorList>
    </citation>
    <scope>NUCLEOTIDE SEQUENCE</scope>
    <source>
        <strain evidence="3">ChiBcec2-4451</strain>
    </source>
</reference>
<evidence type="ECO:0000313" key="4">
    <source>
        <dbReference type="Proteomes" id="UP000886723"/>
    </source>
</evidence>
<dbReference type="Proteomes" id="UP000886723">
    <property type="component" value="Unassembled WGS sequence"/>
</dbReference>
<dbReference type="Pfam" id="PF01992">
    <property type="entry name" value="vATP-synt_AC39"/>
    <property type="match status" value="1"/>
</dbReference>
<comment type="caution">
    <text evidence="3">The sequence shown here is derived from an EMBL/GenBank/DDBJ whole genome shotgun (WGS) entry which is preliminary data.</text>
</comment>
<evidence type="ECO:0000256" key="1">
    <source>
        <dbReference type="ARBA" id="ARBA00022448"/>
    </source>
</evidence>
<organism evidence="3 4">
    <name type="scientific">Candidatus Pullilachnospira stercoravium</name>
    <dbReference type="NCBI Taxonomy" id="2840913"/>
    <lineage>
        <taxon>Bacteria</taxon>
        <taxon>Bacillati</taxon>
        <taxon>Bacillota</taxon>
        <taxon>Clostridia</taxon>
        <taxon>Lachnospirales</taxon>
        <taxon>Lachnospiraceae</taxon>
        <taxon>Lachnospiraceae incertae sedis</taxon>
        <taxon>Candidatus Pullilachnospira</taxon>
    </lineage>
</organism>
<dbReference type="PANTHER" id="PTHR38682">
    <property type="entry name" value="V-TYPE ATP SYNTHASE SUBUNIT C"/>
    <property type="match status" value="1"/>
</dbReference>
<evidence type="ECO:0000313" key="3">
    <source>
        <dbReference type="EMBL" id="HIV12409.1"/>
    </source>
</evidence>
<keyword evidence="2" id="KW-0406">Ion transport</keyword>
<dbReference type="AlphaFoldDB" id="A0A9D1NSZ3"/>
<dbReference type="InterPro" id="IPR036079">
    <property type="entry name" value="ATPase_csu/dsu_sf"/>
</dbReference>